<dbReference type="PANTHER" id="PTHR33392">
    <property type="entry name" value="POLYISOPRENYL-TEICHOIC ACID--PEPTIDOGLYCAN TEICHOIC ACID TRANSFERASE TAGU"/>
    <property type="match status" value="1"/>
</dbReference>
<dbReference type="Proteomes" id="UP000215261">
    <property type="component" value="Unassembled WGS sequence"/>
</dbReference>
<feature type="compositionally biased region" description="Basic and acidic residues" evidence="2">
    <location>
        <begin position="1"/>
        <end position="17"/>
    </location>
</feature>
<evidence type="ECO:0000256" key="1">
    <source>
        <dbReference type="ARBA" id="ARBA00006068"/>
    </source>
</evidence>
<dbReference type="EMBL" id="LUGO01000013">
    <property type="protein sequence ID" value="OXS42150.1"/>
    <property type="molecule type" value="Genomic_DNA"/>
</dbReference>
<keyword evidence="3" id="KW-1133">Transmembrane helix</keyword>
<feature type="transmembrane region" description="Helical" evidence="3">
    <location>
        <begin position="39"/>
        <end position="59"/>
    </location>
</feature>
<dbReference type="AlphaFoldDB" id="A0A226RNK1"/>
<feature type="compositionally biased region" description="Low complexity" evidence="2">
    <location>
        <begin position="356"/>
        <end position="372"/>
    </location>
</feature>
<protein>
    <submittedName>
        <fullName evidence="5">LytR family transcriptional regulator</fullName>
    </submittedName>
</protein>
<name>A0A226RNK1_9LACO</name>
<dbReference type="InterPro" id="IPR004474">
    <property type="entry name" value="LytR_CpsA_psr"/>
</dbReference>
<feature type="domain" description="Cell envelope-related transcriptional attenuator" evidence="4">
    <location>
        <begin position="113"/>
        <end position="257"/>
    </location>
</feature>
<evidence type="ECO:0000256" key="2">
    <source>
        <dbReference type="SAM" id="MobiDB-lite"/>
    </source>
</evidence>
<accession>A0A226RNK1</accession>
<proteinExistence type="inferred from homology"/>
<comment type="caution">
    <text evidence="5">The sequence shown here is derived from an EMBL/GenBank/DDBJ whole genome shotgun (WGS) entry which is preliminary data.</text>
</comment>
<sequence length="384" mass="42706">MNNKNQRDYRPNDIPPRREHRGHSSQHVLISPHRKRKRLFTILLVLALVIFYGGGAYLYHMLANAKSAVNETYTATNIKKSRNVSKVLKAKKPISILLLGTDTGDLGRTDKGRTDTLIVATINPSTKRVTLTSIPRDLQVKVPGSIDSYDKINAAYTIGGVSTAIKTVQNTFHIPIDFYVLVNMGGLTKIVDAIDGVTVTPPLTFSYEDAHVTKGKKVTLNGKEALSYSRMRYDDPLGDYGRQKRQRQIITAIIKKSLSVSTLSSYKELLNTLEENMKTDLTYDDIMTIISEYKAAGQSIKSYAVQGEEAMIDGASYQVASAAVKQKNSDRIRNELGLEPSDAEFTGRVDYDDSYDSTSTTTSTYDNTYSDSYGNSYSTSTYDY</sequence>
<dbReference type="NCBIfam" id="TIGR00350">
    <property type="entry name" value="lytR_cpsA_psr"/>
    <property type="match status" value="1"/>
</dbReference>
<keyword evidence="3" id="KW-0472">Membrane</keyword>
<dbReference type="PANTHER" id="PTHR33392:SF6">
    <property type="entry name" value="POLYISOPRENYL-TEICHOIC ACID--PEPTIDOGLYCAN TEICHOIC ACID TRANSFERASE TAGU"/>
    <property type="match status" value="1"/>
</dbReference>
<comment type="similarity">
    <text evidence="1">Belongs to the LytR/CpsA/Psr (LCP) family.</text>
</comment>
<dbReference type="RefSeq" id="WP_089143971.1">
    <property type="nucleotide sequence ID" value="NZ_CP163515.1"/>
</dbReference>
<keyword evidence="3" id="KW-0812">Transmembrane</keyword>
<evidence type="ECO:0000259" key="4">
    <source>
        <dbReference type="Pfam" id="PF03816"/>
    </source>
</evidence>
<evidence type="ECO:0000313" key="6">
    <source>
        <dbReference type="Proteomes" id="UP000215261"/>
    </source>
</evidence>
<evidence type="ECO:0000313" key="5">
    <source>
        <dbReference type="EMBL" id="OXS42150.1"/>
    </source>
</evidence>
<dbReference type="Gene3D" id="3.40.630.190">
    <property type="entry name" value="LCP protein"/>
    <property type="match status" value="1"/>
</dbReference>
<dbReference type="Pfam" id="PF03816">
    <property type="entry name" value="LytR_cpsA_psr"/>
    <property type="match status" value="1"/>
</dbReference>
<dbReference type="InterPro" id="IPR050922">
    <property type="entry name" value="LytR/CpsA/Psr_CW_biosynth"/>
</dbReference>
<organism evidence="5 6">
    <name type="scientific">Ligilactobacillus agilis</name>
    <dbReference type="NCBI Taxonomy" id="1601"/>
    <lineage>
        <taxon>Bacteria</taxon>
        <taxon>Bacillati</taxon>
        <taxon>Bacillota</taxon>
        <taxon>Bacilli</taxon>
        <taxon>Lactobacillales</taxon>
        <taxon>Lactobacillaceae</taxon>
        <taxon>Ligilactobacillus</taxon>
    </lineage>
</organism>
<evidence type="ECO:0000256" key="3">
    <source>
        <dbReference type="SAM" id="Phobius"/>
    </source>
</evidence>
<feature type="region of interest" description="Disordered" evidence="2">
    <location>
        <begin position="344"/>
        <end position="372"/>
    </location>
</feature>
<feature type="region of interest" description="Disordered" evidence="2">
    <location>
        <begin position="1"/>
        <end position="30"/>
    </location>
</feature>
<gene>
    <name evidence="5" type="ORF">AYP69_10720</name>
</gene>
<reference evidence="5 6" key="1">
    <citation type="submission" date="2016-03" db="EMBL/GenBank/DDBJ databases">
        <title>Sequencing of Lactobacillus Species from Commercial Turkeys.</title>
        <authorList>
            <person name="Johnson T.J."/>
            <person name="Youmans B.P."/>
            <person name="Case K.A."/>
        </authorList>
    </citation>
    <scope>NUCLEOTIDE SEQUENCE [LARGE SCALE GENOMIC DNA]</scope>
    <source>
        <strain evidence="5 6">UMNLA1</strain>
    </source>
</reference>